<feature type="transmembrane region" description="Helical" evidence="3">
    <location>
        <begin position="155"/>
        <end position="175"/>
    </location>
</feature>
<proteinExistence type="inferred from homology"/>
<reference evidence="5 6" key="1">
    <citation type="submission" date="2018-07" db="EMBL/GenBank/DDBJ databases">
        <title>Genomic Encyclopedia of Type Strains, Phase III (KMG-III): the genomes of soil and plant-associated and newly described type strains.</title>
        <authorList>
            <person name="Whitman W."/>
        </authorList>
    </citation>
    <scope>NUCLEOTIDE SEQUENCE [LARGE SCALE GENOMIC DNA]</scope>
    <source>
        <strain evidence="5 6">CECT 8333</strain>
    </source>
</reference>
<evidence type="ECO:0000313" key="6">
    <source>
        <dbReference type="Proteomes" id="UP000253090"/>
    </source>
</evidence>
<evidence type="ECO:0000313" key="5">
    <source>
        <dbReference type="EMBL" id="RCX22486.1"/>
    </source>
</evidence>
<feature type="transmembrane region" description="Helical" evidence="3">
    <location>
        <begin position="58"/>
        <end position="79"/>
    </location>
</feature>
<dbReference type="PANTHER" id="PTHR37312">
    <property type="entry name" value="MEMBRANE-BOUND ACYLTRANSFERASE YKRP-RELATED"/>
    <property type="match status" value="1"/>
</dbReference>
<dbReference type="Pfam" id="PF01757">
    <property type="entry name" value="Acyl_transf_3"/>
    <property type="match status" value="1"/>
</dbReference>
<sequence>MHDPISEAARKGVYVMSANHINQRGETFFLNLRFLLIVCVFVGNAIEPLITRMEGMHSLYLWIFTFHMPLFVFVTGYFAKSSLTGEAGRKVMLQIGLQYLIFQSLYSVLDVTIFQVDGIHHSFFAPYLLLWFLASHLCWRLLLLALRKCSPLQQLVISVALGVLVGYLQLDGVWFSISRTFVFLPFFIAGYHFSFAALEIILTRKVRIAGMVLSAGLFLAIFLSGSRFIPGWLYGSMTYMQLDHHEWYAGLYRLALYLLQLIAGSVFLSFVPHKESRLTDFGRRTLYVFLLHGLIIRLAAATPLYDYVHTGAAGLAVIVGAIGLTLLLSQPVVRKWTSPAIEPPVQWALSLTRRASGHSGVISKHQ</sequence>
<name>A0A369BPF9_9BACL</name>
<organism evidence="5 6">
    <name type="scientific">Fontibacillus phaseoli</name>
    <dbReference type="NCBI Taxonomy" id="1416533"/>
    <lineage>
        <taxon>Bacteria</taxon>
        <taxon>Bacillati</taxon>
        <taxon>Bacillota</taxon>
        <taxon>Bacilli</taxon>
        <taxon>Bacillales</taxon>
        <taxon>Paenibacillaceae</taxon>
        <taxon>Fontibacillus</taxon>
    </lineage>
</organism>
<keyword evidence="3" id="KW-1133">Transmembrane helix</keyword>
<keyword evidence="3" id="KW-0472">Membrane</keyword>
<comment type="caution">
    <text evidence="5">The sequence shown here is derived from an EMBL/GenBank/DDBJ whole genome shotgun (WGS) entry which is preliminary data.</text>
</comment>
<feature type="transmembrane region" description="Helical" evidence="3">
    <location>
        <begin position="91"/>
        <end position="109"/>
    </location>
</feature>
<keyword evidence="3" id="KW-0812">Transmembrane</keyword>
<keyword evidence="5" id="KW-0808">Transferase</keyword>
<feature type="domain" description="Acyltransferase 3" evidence="4">
    <location>
        <begin position="32"/>
        <end position="329"/>
    </location>
</feature>
<dbReference type="AlphaFoldDB" id="A0A369BPF9"/>
<comment type="subcellular location">
    <subcellularLocation>
        <location evidence="1">Membrane</location>
    </subcellularLocation>
</comment>
<feature type="transmembrane region" description="Helical" evidence="3">
    <location>
        <begin position="181"/>
        <end position="202"/>
    </location>
</feature>
<gene>
    <name evidence="5" type="ORF">DFP94_10166</name>
</gene>
<dbReference type="Proteomes" id="UP000253090">
    <property type="component" value="Unassembled WGS sequence"/>
</dbReference>
<feature type="transmembrane region" description="Helical" evidence="3">
    <location>
        <begin position="209"/>
        <end position="234"/>
    </location>
</feature>
<dbReference type="PANTHER" id="PTHR37312:SF1">
    <property type="entry name" value="MEMBRANE-BOUND ACYLTRANSFERASE YKRP-RELATED"/>
    <property type="match status" value="1"/>
</dbReference>
<feature type="transmembrane region" description="Helical" evidence="3">
    <location>
        <begin position="254"/>
        <end position="273"/>
    </location>
</feature>
<dbReference type="InterPro" id="IPR052734">
    <property type="entry name" value="Nod_factor_acetyltransferase"/>
</dbReference>
<feature type="transmembrane region" description="Helical" evidence="3">
    <location>
        <begin position="285"/>
        <end position="305"/>
    </location>
</feature>
<evidence type="ECO:0000256" key="1">
    <source>
        <dbReference type="ARBA" id="ARBA00004370"/>
    </source>
</evidence>
<feature type="transmembrane region" description="Helical" evidence="3">
    <location>
        <begin position="311"/>
        <end position="328"/>
    </location>
</feature>
<evidence type="ECO:0000256" key="2">
    <source>
        <dbReference type="ARBA" id="ARBA00007400"/>
    </source>
</evidence>
<accession>A0A369BPF9</accession>
<evidence type="ECO:0000256" key="3">
    <source>
        <dbReference type="SAM" id="Phobius"/>
    </source>
</evidence>
<protein>
    <submittedName>
        <fullName evidence="5">Fucose 4-O-acetylase-like acetyltransferase</fullName>
    </submittedName>
</protein>
<comment type="similarity">
    <text evidence="2">Belongs to the acyltransferase 3 family.</text>
</comment>
<feature type="transmembrane region" description="Helical" evidence="3">
    <location>
        <begin position="28"/>
        <end position="46"/>
    </location>
</feature>
<feature type="transmembrane region" description="Helical" evidence="3">
    <location>
        <begin position="124"/>
        <end position="143"/>
    </location>
</feature>
<keyword evidence="6" id="KW-1185">Reference proteome</keyword>
<dbReference type="InterPro" id="IPR002656">
    <property type="entry name" value="Acyl_transf_3_dom"/>
</dbReference>
<dbReference type="GO" id="GO:0016747">
    <property type="term" value="F:acyltransferase activity, transferring groups other than amino-acyl groups"/>
    <property type="evidence" value="ECO:0007669"/>
    <property type="project" value="InterPro"/>
</dbReference>
<evidence type="ECO:0000259" key="4">
    <source>
        <dbReference type="Pfam" id="PF01757"/>
    </source>
</evidence>
<dbReference type="EMBL" id="QPJW01000001">
    <property type="protein sequence ID" value="RCX22486.1"/>
    <property type="molecule type" value="Genomic_DNA"/>
</dbReference>